<comment type="caution">
    <text evidence="1">The sequence shown here is derived from an EMBL/GenBank/DDBJ whole genome shotgun (WGS) entry which is preliminary data.</text>
</comment>
<reference evidence="1" key="1">
    <citation type="submission" date="2020-12" db="EMBL/GenBank/DDBJ databases">
        <title>Bacterial novel species Flavobacterium sp. SE-1-e isolated from soil.</title>
        <authorList>
            <person name="Jung H.-Y."/>
        </authorList>
    </citation>
    <scope>NUCLEOTIDE SEQUENCE</scope>
    <source>
        <strain evidence="1">SE-1-e</strain>
    </source>
</reference>
<gene>
    <name evidence="1" type="ORF">I5M07_03190</name>
</gene>
<dbReference type="AlphaFoldDB" id="A0A934PK47"/>
<name>A0A934PK47_9FLAO</name>
<evidence type="ECO:0000313" key="2">
    <source>
        <dbReference type="Proteomes" id="UP000609172"/>
    </source>
</evidence>
<dbReference type="PROSITE" id="PS51257">
    <property type="entry name" value="PROKAR_LIPOPROTEIN"/>
    <property type="match status" value="1"/>
</dbReference>
<dbReference type="EMBL" id="JAEHFV010000001">
    <property type="protein sequence ID" value="MBK0368829.1"/>
    <property type="molecule type" value="Genomic_DNA"/>
</dbReference>
<dbReference type="RefSeq" id="WP_200104742.1">
    <property type="nucleotide sequence ID" value="NZ_JAEHFV010000001.1"/>
</dbReference>
<evidence type="ECO:0000313" key="1">
    <source>
        <dbReference type="EMBL" id="MBK0368829.1"/>
    </source>
</evidence>
<dbReference type="Proteomes" id="UP000609172">
    <property type="component" value="Unassembled WGS sequence"/>
</dbReference>
<evidence type="ECO:0008006" key="3">
    <source>
        <dbReference type="Google" id="ProtNLM"/>
    </source>
</evidence>
<proteinExistence type="predicted"/>
<accession>A0A934PK47</accession>
<organism evidence="1 2">
    <name type="scientific">Flavobacterium agrisoli</name>
    <dbReference type="NCBI Taxonomy" id="2793066"/>
    <lineage>
        <taxon>Bacteria</taxon>
        <taxon>Pseudomonadati</taxon>
        <taxon>Bacteroidota</taxon>
        <taxon>Flavobacteriia</taxon>
        <taxon>Flavobacteriales</taxon>
        <taxon>Flavobacteriaceae</taxon>
        <taxon>Flavobacterium</taxon>
    </lineage>
</organism>
<keyword evidence="2" id="KW-1185">Reference proteome</keyword>
<protein>
    <recommendedName>
        <fullName evidence="3">Lipoprotein</fullName>
    </recommendedName>
</protein>
<sequence>MGKVGFGLLLFLVFLSCKKQDVLLPKSDFSSTTEITDYSPIYLFFKTNQNDTIAELNRKNSIISTNWIFHVDKRMSLKTVIPQVMKLQEKKRSEKAHKNENAENYYSYADSLHKNLAFLKFTRVFYKLKKPVKDTVEMHFLSKNKLQIILTDNGQNVFDFSKNKEAFLSYLKKTTQPICLSFDKKMYFEDYIQIKIELEKNKIFNEIAIAPVEYLY</sequence>